<evidence type="ECO:0000313" key="4">
    <source>
        <dbReference type="Proteomes" id="UP000515163"/>
    </source>
</evidence>
<dbReference type="GeneID" id="116305695"/>
<proteinExistence type="inferred from homology"/>
<reference evidence="5" key="1">
    <citation type="submission" date="2025-08" db="UniProtKB">
        <authorList>
            <consortium name="RefSeq"/>
        </authorList>
    </citation>
    <scope>IDENTIFICATION</scope>
    <source>
        <tissue evidence="5">Tentacle</tissue>
    </source>
</reference>
<sequence length="239" mass="27464">MTSIDYYINYSQERLGKPIILSNDEHLPIKSLLSTDFDVMLAPQTILASATEKSETGRTLFNVVSWQNITPGFVWLKLNKTYQESRDKFWRDLCIEYTSPDGSNGVYLSSFEVPKVFAKGMKRIKRKETGYFDFCKKIADTGVNFDVKSQGPAVTITVESRQGCSMIWPIGIKCCRQTLFYGDFIFAIKCIGWPREARTWPLHESGSWPPKAVIKEIMRKGYHVVPKLSHPILYKKKKK</sequence>
<feature type="domain" description="Mab-21-like nucleotidyltransferase" evidence="3">
    <location>
        <begin position="34"/>
        <end position="231"/>
    </location>
</feature>
<organism evidence="4 5">
    <name type="scientific">Actinia tenebrosa</name>
    <name type="common">Australian red waratah sea anemone</name>
    <dbReference type="NCBI Taxonomy" id="6105"/>
    <lineage>
        <taxon>Eukaryota</taxon>
        <taxon>Metazoa</taxon>
        <taxon>Cnidaria</taxon>
        <taxon>Anthozoa</taxon>
        <taxon>Hexacorallia</taxon>
        <taxon>Actiniaria</taxon>
        <taxon>Actiniidae</taxon>
        <taxon>Actinia</taxon>
    </lineage>
</organism>
<dbReference type="PANTHER" id="PTHR10656">
    <property type="entry name" value="CELL FATE DETERMINING PROTEIN MAB21-RELATED"/>
    <property type="match status" value="1"/>
</dbReference>
<evidence type="ECO:0000256" key="1">
    <source>
        <dbReference type="ARBA" id="ARBA00001946"/>
    </source>
</evidence>
<accession>A0A6P8J009</accession>
<keyword evidence="4" id="KW-1185">Reference proteome</keyword>
<dbReference type="OrthoDB" id="5974599at2759"/>
<evidence type="ECO:0000313" key="5">
    <source>
        <dbReference type="RefSeq" id="XP_031571523.1"/>
    </source>
</evidence>
<dbReference type="InParanoid" id="A0A6P8J009"/>
<dbReference type="KEGG" id="aten:116305695"/>
<evidence type="ECO:0000259" key="3">
    <source>
        <dbReference type="Pfam" id="PF03281"/>
    </source>
</evidence>
<protein>
    <submittedName>
        <fullName evidence="5">Uncharacterized protein LOC116305695</fullName>
    </submittedName>
</protein>
<dbReference type="Pfam" id="PF03281">
    <property type="entry name" value="Mab-21"/>
    <property type="match status" value="1"/>
</dbReference>
<dbReference type="RefSeq" id="XP_031571523.1">
    <property type="nucleotide sequence ID" value="XM_031715663.1"/>
</dbReference>
<dbReference type="InterPro" id="IPR046903">
    <property type="entry name" value="Mab-21-like_nuc_Trfase"/>
</dbReference>
<dbReference type="PANTHER" id="PTHR10656:SF42">
    <property type="entry name" value="CYCLIC GMP-AMP SYNTHASE-LIKE PROTEIN-RELATED"/>
    <property type="match status" value="1"/>
</dbReference>
<evidence type="ECO:0000256" key="2">
    <source>
        <dbReference type="ARBA" id="ARBA00008307"/>
    </source>
</evidence>
<name>A0A6P8J009_ACTTE</name>
<comment type="similarity">
    <text evidence="2">Belongs to the mab-21 family.</text>
</comment>
<gene>
    <name evidence="5" type="primary">LOC116305695</name>
</gene>
<comment type="cofactor">
    <cofactor evidence="1">
        <name>Mg(2+)</name>
        <dbReference type="ChEBI" id="CHEBI:18420"/>
    </cofactor>
</comment>
<dbReference type="AlphaFoldDB" id="A0A6P8J009"/>
<dbReference type="Proteomes" id="UP000515163">
    <property type="component" value="Unplaced"/>
</dbReference>